<feature type="binding site" description="axial binding residue" evidence="12">
    <location>
        <position position="407"/>
    </location>
    <ligand>
        <name>heme</name>
        <dbReference type="ChEBI" id="CHEBI:30413"/>
    </ligand>
    <ligandPart>
        <name>Fe</name>
        <dbReference type="ChEBI" id="CHEBI:18248"/>
    </ligandPart>
</feature>
<keyword evidence="7 13" id="KW-1133">Transmembrane helix</keyword>
<dbReference type="GO" id="GO:0004497">
    <property type="term" value="F:monooxygenase activity"/>
    <property type="evidence" value="ECO:0007669"/>
    <property type="project" value="UniProtKB-KW"/>
</dbReference>
<keyword evidence="15" id="KW-1185">Reference proteome</keyword>
<evidence type="ECO:0000313" key="14">
    <source>
        <dbReference type="EMBL" id="OAA33379.1"/>
    </source>
</evidence>
<comment type="subcellular location">
    <subcellularLocation>
        <location evidence="2">Membrane</location>
    </subcellularLocation>
</comment>
<evidence type="ECO:0000256" key="6">
    <source>
        <dbReference type="ARBA" id="ARBA00022723"/>
    </source>
</evidence>
<dbReference type="InterPro" id="IPR001128">
    <property type="entry name" value="Cyt_P450"/>
</dbReference>
<dbReference type="InterPro" id="IPR002401">
    <property type="entry name" value="Cyt_P450_E_grp-I"/>
</dbReference>
<evidence type="ECO:0000256" key="10">
    <source>
        <dbReference type="ARBA" id="ARBA00023033"/>
    </source>
</evidence>
<evidence type="ECO:0000256" key="11">
    <source>
        <dbReference type="ARBA" id="ARBA00023136"/>
    </source>
</evidence>
<dbReference type="OrthoDB" id="6692864at2759"/>
<organism evidence="14 15">
    <name type="scientific">Moelleriella libera RCEF 2490</name>
    <dbReference type="NCBI Taxonomy" id="1081109"/>
    <lineage>
        <taxon>Eukaryota</taxon>
        <taxon>Fungi</taxon>
        <taxon>Dikarya</taxon>
        <taxon>Ascomycota</taxon>
        <taxon>Pezizomycotina</taxon>
        <taxon>Sordariomycetes</taxon>
        <taxon>Hypocreomycetidae</taxon>
        <taxon>Hypocreales</taxon>
        <taxon>Clavicipitaceae</taxon>
        <taxon>Moelleriella</taxon>
    </lineage>
</organism>
<evidence type="ECO:0000256" key="7">
    <source>
        <dbReference type="ARBA" id="ARBA00022989"/>
    </source>
</evidence>
<dbReference type="Gene3D" id="1.10.630.10">
    <property type="entry name" value="Cytochrome P450"/>
    <property type="match status" value="1"/>
</dbReference>
<evidence type="ECO:0000256" key="8">
    <source>
        <dbReference type="ARBA" id="ARBA00023002"/>
    </source>
</evidence>
<keyword evidence="6 12" id="KW-0479">Metal-binding</keyword>
<dbReference type="GO" id="GO:0016705">
    <property type="term" value="F:oxidoreductase activity, acting on paired donors, with incorporation or reduction of molecular oxygen"/>
    <property type="evidence" value="ECO:0007669"/>
    <property type="project" value="InterPro"/>
</dbReference>
<dbReference type="Pfam" id="PF00067">
    <property type="entry name" value="p450"/>
    <property type="match status" value="2"/>
</dbReference>
<evidence type="ECO:0000313" key="15">
    <source>
        <dbReference type="Proteomes" id="UP000078544"/>
    </source>
</evidence>
<keyword evidence="5 13" id="KW-0812">Transmembrane</keyword>
<keyword evidence="4 12" id="KW-0349">Heme</keyword>
<dbReference type="PRINTS" id="PR00463">
    <property type="entry name" value="EP450I"/>
</dbReference>
<dbReference type="PRINTS" id="PR00385">
    <property type="entry name" value="P450"/>
</dbReference>
<dbReference type="SUPFAM" id="SSF48264">
    <property type="entry name" value="Cytochrome P450"/>
    <property type="match status" value="1"/>
</dbReference>
<protein>
    <submittedName>
        <fullName evidence="14">Averantin oxidoreductase</fullName>
    </submittedName>
</protein>
<dbReference type="GO" id="GO:0020037">
    <property type="term" value="F:heme binding"/>
    <property type="evidence" value="ECO:0007669"/>
    <property type="project" value="InterPro"/>
</dbReference>
<dbReference type="GO" id="GO:0005506">
    <property type="term" value="F:iron ion binding"/>
    <property type="evidence" value="ECO:0007669"/>
    <property type="project" value="InterPro"/>
</dbReference>
<keyword evidence="11 13" id="KW-0472">Membrane</keyword>
<evidence type="ECO:0000256" key="1">
    <source>
        <dbReference type="ARBA" id="ARBA00001971"/>
    </source>
</evidence>
<dbReference type="STRING" id="1081109.A0A166V8B4"/>
<feature type="transmembrane region" description="Helical" evidence="13">
    <location>
        <begin position="29"/>
        <end position="48"/>
    </location>
</feature>
<evidence type="ECO:0000256" key="4">
    <source>
        <dbReference type="ARBA" id="ARBA00022617"/>
    </source>
</evidence>
<dbReference type="AlphaFoldDB" id="A0A166V8B4"/>
<evidence type="ECO:0000256" key="5">
    <source>
        <dbReference type="ARBA" id="ARBA00022692"/>
    </source>
</evidence>
<gene>
    <name evidence="14" type="ORF">AAL_00844</name>
</gene>
<keyword evidence="9 12" id="KW-0408">Iron</keyword>
<evidence type="ECO:0000256" key="2">
    <source>
        <dbReference type="ARBA" id="ARBA00004370"/>
    </source>
</evidence>
<proteinExistence type="inferred from homology"/>
<feature type="transmembrane region" description="Helical" evidence="13">
    <location>
        <begin position="60"/>
        <end position="82"/>
    </location>
</feature>
<accession>A0A166V8B4</accession>
<keyword evidence="8" id="KW-0560">Oxidoreductase</keyword>
<dbReference type="InterPro" id="IPR036396">
    <property type="entry name" value="Cyt_P450_sf"/>
</dbReference>
<dbReference type="GO" id="GO:0016020">
    <property type="term" value="C:membrane"/>
    <property type="evidence" value="ECO:0007669"/>
    <property type="project" value="UniProtKB-SubCell"/>
</dbReference>
<comment type="similarity">
    <text evidence="3">Belongs to the cytochrome P450 family.</text>
</comment>
<dbReference type="InterPro" id="IPR050121">
    <property type="entry name" value="Cytochrome_P450_monoxygenase"/>
</dbReference>
<comment type="cofactor">
    <cofactor evidence="1 12">
        <name>heme</name>
        <dbReference type="ChEBI" id="CHEBI:30413"/>
    </cofactor>
</comment>
<keyword evidence="10" id="KW-0503">Monooxygenase</keyword>
<evidence type="ECO:0000256" key="13">
    <source>
        <dbReference type="SAM" id="Phobius"/>
    </source>
</evidence>
<dbReference type="PANTHER" id="PTHR24305">
    <property type="entry name" value="CYTOCHROME P450"/>
    <property type="match status" value="1"/>
</dbReference>
<comment type="caution">
    <text evidence="14">The sequence shown here is derived from an EMBL/GenBank/DDBJ whole genome shotgun (WGS) entry which is preliminary data.</text>
</comment>
<dbReference type="EMBL" id="AZGY01000001">
    <property type="protein sequence ID" value="OAA33379.1"/>
    <property type="molecule type" value="Genomic_DNA"/>
</dbReference>
<evidence type="ECO:0000256" key="12">
    <source>
        <dbReference type="PIRSR" id="PIRSR602401-1"/>
    </source>
</evidence>
<evidence type="ECO:0000256" key="9">
    <source>
        <dbReference type="ARBA" id="ARBA00023004"/>
    </source>
</evidence>
<sequence length="470" mass="52606">MDETLAFAFGVALHLLVFRSGEWNLYTPHLLIGSVMVNGAAIFALARLTPGTSLLASSRAVSAAFAAVLAGIYISILVYRALFHRLNRFPGPLPARISNAYVTTLKMKKMHLYDDVRQLHKKYGDVKMMADNHVSMSPSALRDYESRVQEYTRQLLDRLAESCGQPIDMAMWFNFYSFDVMGDLAFGKRLNMLRDGVVHYYMEAVHGSQVFIAAYSHLIWLTPLLKAIPVLNNCRRLQRTASRPDVFSWILADFEAQGHETPQDRLDLRGDAHLIVVAGSLACLFFELARTPQVQEQLHAEISQHHAQMSGKPGEAVSDAVLSQLRYLGACINETLRLYPPVPSGVQRMTPPEGLRLPNTLVSSLFWKDERCFEQPDEFIPERWTSKPGLVLDASVYAPFGFGRYACAGKQLALMEIRLLVSQIMHRYTVSLAPDQTENAFLDGLKDTFTLTPPSLQLVFEPRGGPGRAA</sequence>
<name>A0A166V8B4_9HYPO</name>
<dbReference type="PANTHER" id="PTHR24305:SF112">
    <property type="entry name" value="L-ORNITHINE-N5-MONOOXYGENASE (EUROFUNG)"/>
    <property type="match status" value="1"/>
</dbReference>
<evidence type="ECO:0000256" key="3">
    <source>
        <dbReference type="ARBA" id="ARBA00010617"/>
    </source>
</evidence>
<dbReference type="Proteomes" id="UP000078544">
    <property type="component" value="Unassembled WGS sequence"/>
</dbReference>
<reference evidence="14 15" key="1">
    <citation type="journal article" date="2016" name="Genome Biol. Evol.">
        <title>Divergent and convergent evolution of fungal pathogenicity.</title>
        <authorList>
            <person name="Shang Y."/>
            <person name="Xiao G."/>
            <person name="Zheng P."/>
            <person name="Cen K."/>
            <person name="Zhan S."/>
            <person name="Wang C."/>
        </authorList>
    </citation>
    <scope>NUCLEOTIDE SEQUENCE [LARGE SCALE GENOMIC DNA]</scope>
    <source>
        <strain evidence="14 15">RCEF 2490</strain>
    </source>
</reference>